<dbReference type="AlphaFoldDB" id="A0A161ZQG6"/>
<evidence type="ECO:0000313" key="1">
    <source>
        <dbReference type="EMBL" id="KZM89832.1"/>
    </source>
</evidence>
<keyword evidence="3" id="KW-1185">Reference proteome</keyword>
<sequence length="226" mass="25361">MVRLKQFWRTSKNKGTDEDPSVEFEIDDKAHILTVEKINEAFGTTLANDESYRDLADDATLTKKHLRKEWNMLFDAMDFIFYLSYISCFFINTSREEDRPNLSDVDLPFYTMEEPLSCGPQEPIAQSVMDTTHLHTEFDQGRVQSENETATTLVTLPSVTFPIKVVVTASVAVNDSAWTITPLAVDYIPVVRTSLALTSAPAVKAYTTVFTQTTSIVSTQPAVTPM</sequence>
<dbReference type="Gramene" id="KZM89832">
    <property type="protein sequence ID" value="KZM89832"/>
    <property type="gene ID" value="DCAR_022805"/>
</dbReference>
<organism evidence="1">
    <name type="scientific">Daucus carota subsp. sativus</name>
    <name type="common">Carrot</name>
    <dbReference type="NCBI Taxonomy" id="79200"/>
    <lineage>
        <taxon>Eukaryota</taxon>
        <taxon>Viridiplantae</taxon>
        <taxon>Streptophyta</taxon>
        <taxon>Embryophyta</taxon>
        <taxon>Tracheophyta</taxon>
        <taxon>Spermatophyta</taxon>
        <taxon>Magnoliopsida</taxon>
        <taxon>eudicotyledons</taxon>
        <taxon>Gunneridae</taxon>
        <taxon>Pentapetalae</taxon>
        <taxon>asterids</taxon>
        <taxon>campanulids</taxon>
        <taxon>Apiales</taxon>
        <taxon>Apiaceae</taxon>
        <taxon>Apioideae</taxon>
        <taxon>Scandiceae</taxon>
        <taxon>Daucinae</taxon>
        <taxon>Daucus</taxon>
        <taxon>Daucus sect. Daucus</taxon>
    </lineage>
</organism>
<reference evidence="1" key="1">
    <citation type="journal article" date="2016" name="Nat. Genet.">
        <title>A high-quality carrot genome assembly provides new insights into carotenoid accumulation and asterid genome evolution.</title>
        <authorList>
            <person name="Iorizzo M."/>
            <person name="Ellison S."/>
            <person name="Senalik D."/>
            <person name="Zeng P."/>
            <person name="Satapoomin P."/>
            <person name="Huang J."/>
            <person name="Bowman M."/>
            <person name="Iovene M."/>
            <person name="Sanseverino W."/>
            <person name="Cavagnaro P."/>
            <person name="Yildiz M."/>
            <person name="Macko-Podgorni A."/>
            <person name="Moranska E."/>
            <person name="Grzebelus E."/>
            <person name="Grzebelus D."/>
            <person name="Ashrafi H."/>
            <person name="Zheng Z."/>
            <person name="Cheng S."/>
            <person name="Spooner D."/>
            <person name="Van Deynze A."/>
            <person name="Simon P."/>
        </authorList>
    </citation>
    <scope>NUCLEOTIDE SEQUENCE [LARGE SCALE GENOMIC DNA]</scope>
    <source>
        <tissue evidence="1">Leaf</tissue>
    </source>
</reference>
<evidence type="ECO:0000313" key="3">
    <source>
        <dbReference type="Proteomes" id="UP000077755"/>
    </source>
</evidence>
<dbReference type="EMBL" id="CP093348">
    <property type="protein sequence ID" value="WOH03837.1"/>
    <property type="molecule type" value="Genomic_DNA"/>
</dbReference>
<protein>
    <submittedName>
        <fullName evidence="1">Uncharacterized protein</fullName>
    </submittedName>
</protein>
<dbReference type="Proteomes" id="UP000077755">
    <property type="component" value="Chromosome 6"/>
</dbReference>
<accession>A0A161ZQG6</accession>
<gene>
    <name evidence="1" type="ORF">DCAR_022805</name>
    <name evidence="2" type="ORF">DCAR_0623237</name>
</gene>
<dbReference type="EMBL" id="LNRQ01000006">
    <property type="protein sequence ID" value="KZM89832.1"/>
    <property type="molecule type" value="Genomic_DNA"/>
</dbReference>
<reference evidence="2" key="2">
    <citation type="submission" date="2022-03" db="EMBL/GenBank/DDBJ databases">
        <title>Draft title - Genomic analysis of global carrot germplasm unveils the trajectory of domestication and the origin of high carotenoid orange carrot.</title>
        <authorList>
            <person name="Iorizzo M."/>
            <person name="Ellison S."/>
            <person name="Senalik D."/>
            <person name="Macko-Podgorni A."/>
            <person name="Grzebelus D."/>
            <person name="Bostan H."/>
            <person name="Rolling W."/>
            <person name="Curaba J."/>
            <person name="Simon P."/>
        </authorList>
    </citation>
    <scope>NUCLEOTIDE SEQUENCE</scope>
    <source>
        <tissue evidence="2">Leaf</tissue>
    </source>
</reference>
<evidence type="ECO:0000313" key="2">
    <source>
        <dbReference type="EMBL" id="WOH03837.1"/>
    </source>
</evidence>
<proteinExistence type="predicted"/>
<name>A0A161ZQG6_DAUCS</name>